<protein>
    <submittedName>
        <fullName evidence="8">Heme ABC exporter ATP-binding protein CcmA</fullName>
    </submittedName>
</protein>
<keyword evidence="4 8" id="KW-0067">ATP-binding</keyword>
<evidence type="ECO:0000259" key="7">
    <source>
        <dbReference type="PROSITE" id="PS50893"/>
    </source>
</evidence>
<reference evidence="8" key="1">
    <citation type="submission" date="2021-02" db="EMBL/GenBank/DDBJ databases">
        <title>Skermanella TT6 skin isolate.</title>
        <authorList>
            <person name="Lee K."/>
            <person name="Ganzorig M."/>
        </authorList>
    </citation>
    <scope>NUCLEOTIDE SEQUENCE</scope>
    <source>
        <strain evidence="8">TT6</strain>
    </source>
</reference>
<dbReference type="GO" id="GO:0005524">
    <property type="term" value="F:ATP binding"/>
    <property type="evidence" value="ECO:0007669"/>
    <property type="project" value="UniProtKB-KW"/>
</dbReference>
<proteinExistence type="predicted"/>
<gene>
    <name evidence="8" type="primary">ccmA</name>
    <name evidence="8" type="ORF">IGS68_27180</name>
</gene>
<evidence type="ECO:0000256" key="3">
    <source>
        <dbReference type="ARBA" id="ARBA00022748"/>
    </source>
</evidence>
<evidence type="ECO:0000256" key="4">
    <source>
        <dbReference type="ARBA" id="ARBA00022840"/>
    </source>
</evidence>
<keyword evidence="2" id="KW-0547">Nucleotide-binding</keyword>
<keyword evidence="1" id="KW-0813">Transport</keyword>
<keyword evidence="5" id="KW-1278">Translocase</keyword>
<dbReference type="NCBIfam" id="NF010061">
    <property type="entry name" value="PRK13538.1"/>
    <property type="match status" value="1"/>
</dbReference>
<keyword evidence="9" id="KW-1185">Reference proteome</keyword>
<feature type="domain" description="ABC transporter" evidence="7">
    <location>
        <begin position="4"/>
        <end position="215"/>
    </location>
</feature>
<dbReference type="PANTHER" id="PTHR43499">
    <property type="entry name" value="ABC TRANSPORTER I FAMILY MEMBER 1"/>
    <property type="match status" value="1"/>
</dbReference>
<dbReference type="Pfam" id="PF00005">
    <property type="entry name" value="ABC_tran"/>
    <property type="match status" value="1"/>
</dbReference>
<evidence type="ECO:0000256" key="1">
    <source>
        <dbReference type="ARBA" id="ARBA00022448"/>
    </source>
</evidence>
<dbReference type="RefSeq" id="WP_201081710.1">
    <property type="nucleotide sequence ID" value="NZ_CP067420.1"/>
</dbReference>
<keyword evidence="3" id="KW-0201">Cytochrome c-type biogenesis</keyword>
<evidence type="ECO:0000256" key="5">
    <source>
        <dbReference type="ARBA" id="ARBA00022967"/>
    </source>
</evidence>
<dbReference type="InterPro" id="IPR003593">
    <property type="entry name" value="AAA+_ATPase"/>
</dbReference>
<dbReference type="InterPro" id="IPR003439">
    <property type="entry name" value="ABC_transporter-like_ATP-bd"/>
</dbReference>
<dbReference type="InterPro" id="IPR017871">
    <property type="entry name" value="ABC_transporter-like_CS"/>
</dbReference>
<dbReference type="PROSITE" id="PS50893">
    <property type="entry name" value="ABC_TRANSPORTER_2"/>
    <property type="match status" value="1"/>
</dbReference>
<dbReference type="NCBIfam" id="TIGR01189">
    <property type="entry name" value="ccmA"/>
    <property type="match status" value="1"/>
</dbReference>
<dbReference type="InterPro" id="IPR005895">
    <property type="entry name" value="ABC_transptr_haem_export_CcmA"/>
</dbReference>
<keyword evidence="6" id="KW-0472">Membrane</keyword>
<sequence>MPLFAGTDLTCLRGERLVFQDLSFAVPAGGALVLLGPNGSGKSSLLRLMAGLLRPFSGSMSWDGVPVSDDPDLHRARIHYVGHLDAVKPVLSARENLAFWAALGGAPDPAGAALAALERLGVPHIADIPGRYLSAGQKRRLNLARVLAAPAPLWLLDEPSVALDRAGIGQLEAAISDHRAGGGMVVVSTHAEIALPGAEALHLDDFALAPEEGEP</sequence>
<name>A0ABX7BE32_9PROT</name>
<dbReference type="Gene3D" id="3.40.50.300">
    <property type="entry name" value="P-loop containing nucleotide triphosphate hydrolases"/>
    <property type="match status" value="1"/>
</dbReference>
<organism evidence="8 9">
    <name type="scientific">Skermanella cutis</name>
    <dbReference type="NCBI Taxonomy" id="2775420"/>
    <lineage>
        <taxon>Bacteria</taxon>
        <taxon>Pseudomonadati</taxon>
        <taxon>Pseudomonadota</taxon>
        <taxon>Alphaproteobacteria</taxon>
        <taxon>Rhodospirillales</taxon>
        <taxon>Azospirillaceae</taxon>
        <taxon>Skermanella</taxon>
    </lineage>
</organism>
<dbReference type="EMBL" id="CP067420">
    <property type="protein sequence ID" value="QQP92646.1"/>
    <property type="molecule type" value="Genomic_DNA"/>
</dbReference>
<evidence type="ECO:0000313" key="8">
    <source>
        <dbReference type="EMBL" id="QQP92646.1"/>
    </source>
</evidence>
<evidence type="ECO:0000256" key="6">
    <source>
        <dbReference type="ARBA" id="ARBA00023136"/>
    </source>
</evidence>
<dbReference type="PANTHER" id="PTHR43499:SF1">
    <property type="entry name" value="ABC TRANSPORTER I FAMILY MEMBER 1"/>
    <property type="match status" value="1"/>
</dbReference>
<dbReference type="Proteomes" id="UP000595197">
    <property type="component" value="Chromosome"/>
</dbReference>
<dbReference type="PROSITE" id="PS00211">
    <property type="entry name" value="ABC_TRANSPORTER_1"/>
    <property type="match status" value="1"/>
</dbReference>
<evidence type="ECO:0000313" key="9">
    <source>
        <dbReference type="Proteomes" id="UP000595197"/>
    </source>
</evidence>
<dbReference type="SUPFAM" id="SSF52540">
    <property type="entry name" value="P-loop containing nucleoside triphosphate hydrolases"/>
    <property type="match status" value="1"/>
</dbReference>
<accession>A0ABX7BE32</accession>
<dbReference type="InterPro" id="IPR027417">
    <property type="entry name" value="P-loop_NTPase"/>
</dbReference>
<evidence type="ECO:0000256" key="2">
    <source>
        <dbReference type="ARBA" id="ARBA00022741"/>
    </source>
</evidence>
<dbReference type="SMART" id="SM00382">
    <property type="entry name" value="AAA"/>
    <property type="match status" value="1"/>
</dbReference>